<evidence type="ECO:0000313" key="3">
    <source>
        <dbReference type="Proteomes" id="UP000231019"/>
    </source>
</evidence>
<evidence type="ECO:0000259" key="1">
    <source>
        <dbReference type="Pfam" id="PF19583"/>
    </source>
</evidence>
<dbReference type="InterPro" id="IPR036866">
    <property type="entry name" value="RibonucZ/Hydroxyglut_hydro"/>
</dbReference>
<proteinExistence type="predicted"/>
<reference evidence="2 3" key="1">
    <citation type="submission" date="2017-09" db="EMBL/GenBank/DDBJ databases">
        <title>Depth-based differentiation of microbial function through sediment-hosted aquifers and enrichment of novel symbionts in the deep terrestrial subsurface.</title>
        <authorList>
            <person name="Probst A.J."/>
            <person name="Ladd B."/>
            <person name="Jarett J.K."/>
            <person name="Geller-Mcgrath D.E."/>
            <person name="Sieber C.M."/>
            <person name="Emerson J.B."/>
            <person name="Anantharaman K."/>
            <person name="Thomas B.C."/>
            <person name="Malmstrom R."/>
            <person name="Stieglmeier M."/>
            <person name="Klingl A."/>
            <person name="Woyke T."/>
            <person name="Ryan C.M."/>
            <person name="Banfield J.F."/>
        </authorList>
    </citation>
    <scope>NUCLEOTIDE SEQUENCE [LARGE SCALE GENOMIC DNA]</scope>
    <source>
        <strain evidence="2">CG17_big_fil_post_rev_8_21_14_2_50_48_46</strain>
    </source>
</reference>
<gene>
    <name evidence="2" type="ORF">COW36_08555</name>
</gene>
<dbReference type="Pfam" id="PF19583">
    <property type="entry name" value="ODP"/>
    <property type="match status" value="1"/>
</dbReference>
<accession>A0A2M7G663</accession>
<sequence length="391" mass="44658">MQQHDLEKAVEVAPDIFWVSQRDPNSLLQINVFLRRFRADGRAINFLIDPGPSDFFPTISRKVGSIISDITQVQMYSINHQDPDVGMNSTFISKMNPRSLCLCTEDTWRLIRFFEIPSKTYKNIHSFDQRRVTLATSKQHVLDFVPTPYAHFVGCFAIYDRQARALFTGDLLGGLNPPGNLDLFAGEGHWDGIKTFHQIYMPSKKSVQYAIDAIRALDPPPLMIIPQHGAILQGEVMETFLNRLYNVDMGMDLFGKQNEEELIRGYSDVIATLYQRFLAFVGPEEVELLFDFADRKQDLMHLVDMDIQGLKKIFAQPEQALGLFLNRIAQYHDRGVVNEIKSLAIKETLQRRLPLPMDHLYQDAFEDSSRAPQGILDNEETLLDGDAMLMG</sequence>
<dbReference type="PANTHER" id="PTHR43041">
    <property type="entry name" value="HYDROLASE, METALLO-BETA-LACTAMASE SUPERFAMILY"/>
    <property type="match status" value="1"/>
</dbReference>
<dbReference type="PANTHER" id="PTHR43041:SF1">
    <property type="entry name" value="METALLO-BETA-LACTAMASE DOMAIN-CONTAINING PROTEIN"/>
    <property type="match status" value="1"/>
</dbReference>
<feature type="domain" description="ODP" evidence="1">
    <location>
        <begin position="29"/>
        <end position="229"/>
    </location>
</feature>
<organism evidence="2 3">
    <name type="scientific">bacterium (Candidatus Blackallbacteria) CG17_big_fil_post_rev_8_21_14_2_50_48_46</name>
    <dbReference type="NCBI Taxonomy" id="2014261"/>
    <lineage>
        <taxon>Bacteria</taxon>
        <taxon>Candidatus Blackallbacteria</taxon>
    </lineage>
</organism>
<dbReference type="SUPFAM" id="SSF56281">
    <property type="entry name" value="Metallo-hydrolase/oxidoreductase"/>
    <property type="match status" value="1"/>
</dbReference>
<protein>
    <recommendedName>
        <fullName evidence="1">ODP domain-containing protein</fullName>
    </recommendedName>
</protein>
<dbReference type="EMBL" id="PFFQ01000023">
    <property type="protein sequence ID" value="PIW17537.1"/>
    <property type="molecule type" value="Genomic_DNA"/>
</dbReference>
<dbReference type="Gene3D" id="3.60.15.10">
    <property type="entry name" value="Ribonuclease Z/Hydroxyacylglutathione hydrolase-like"/>
    <property type="match status" value="1"/>
</dbReference>
<dbReference type="AlphaFoldDB" id="A0A2M7G663"/>
<comment type="caution">
    <text evidence="2">The sequence shown here is derived from an EMBL/GenBank/DDBJ whole genome shotgun (WGS) entry which is preliminary data.</text>
</comment>
<dbReference type="Proteomes" id="UP000231019">
    <property type="component" value="Unassembled WGS sequence"/>
</dbReference>
<evidence type="ECO:0000313" key="2">
    <source>
        <dbReference type="EMBL" id="PIW17537.1"/>
    </source>
</evidence>
<dbReference type="InterPro" id="IPR045761">
    <property type="entry name" value="ODP_dom"/>
</dbReference>
<name>A0A2M7G663_9BACT</name>